<sequence length="279" mass="31466">MDRAKQYNYVRKFSVDISALQAQLQNPKIFRDAPYQSDIDLSRKPSSDVSKSPVSKPLLPLNSLTGKFDEKDEKRVDKEKRGDEFVRTCTNNQPPPVITVSNDDAPSSSDEEEEDVLNEIRGSQERFHEDNKHNDKARNTPTQKPTMLNFNEATQDHNSAPTLESAASGPSDTGSEGLKMARLTMMMSLAFVINMLPVVVTEILESRLSRHAFINIFTCTVAVSTLQTMVYPRMLVTCDDVVRRAIRKLKIRVENVFICRSKRNVHNQGEDSSSSTDQL</sequence>
<feature type="region of interest" description="Disordered" evidence="1">
    <location>
        <begin position="27"/>
        <end position="146"/>
    </location>
</feature>
<proteinExistence type="predicted"/>
<feature type="compositionally biased region" description="Low complexity" evidence="1">
    <location>
        <begin position="47"/>
        <end position="57"/>
    </location>
</feature>
<dbReference type="AlphaFoldDB" id="A0A0B6YTZ7"/>
<evidence type="ECO:0000313" key="3">
    <source>
        <dbReference type="EMBL" id="CEK59582.1"/>
    </source>
</evidence>
<feature type="compositionally biased region" description="Basic and acidic residues" evidence="1">
    <location>
        <begin position="67"/>
        <end position="86"/>
    </location>
</feature>
<accession>A0A0B6YTZ7</accession>
<evidence type="ECO:0000256" key="1">
    <source>
        <dbReference type="SAM" id="MobiDB-lite"/>
    </source>
</evidence>
<feature type="transmembrane region" description="Helical" evidence="2">
    <location>
        <begin position="212"/>
        <end position="231"/>
    </location>
</feature>
<feature type="transmembrane region" description="Helical" evidence="2">
    <location>
        <begin position="180"/>
        <end position="200"/>
    </location>
</feature>
<keyword evidence="2" id="KW-1133">Transmembrane helix</keyword>
<gene>
    <name evidence="3" type="primary">ORF36807</name>
</gene>
<dbReference type="EMBL" id="HACG01012717">
    <property type="protein sequence ID" value="CEK59582.1"/>
    <property type="molecule type" value="Transcribed_RNA"/>
</dbReference>
<reference evidence="3" key="1">
    <citation type="submission" date="2014-12" db="EMBL/GenBank/DDBJ databases">
        <title>Insight into the proteome of Arion vulgaris.</title>
        <authorList>
            <person name="Aradska J."/>
            <person name="Bulat T."/>
            <person name="Smidak R."/>
            <person name="Sarate P."/>
            <person name="Gangsoo J."/>
            <person name="Sialana F."/>
            <person name="Bilban M."/>
            <person name="Lubec G."/>
        </authorList>
    </citation>
    <scope>NUCLEOTIDE SEQUENCE</scope>
    <source>
        <tissue evidence="3">Skin</tissue>
    </source>
</reference>
<organism evidence="3">
    <name type="scientific">Arion vulgaris</name>
    <dbReference type="NCBI Taxonomy" id="1028688"/>
    <lineage>
        <taxon>Eukaryota</taxon>
        <taxon>Metazoa</taxon>
        <taxon>Spiralia</taxon>
        <taxon>Lophotrochozoa</taxon>
        <taxon>Mollusca</taxon>
        <taxon>Gastropoda</taxon>
        <taxon>Heterobranchia</taxon>
        <taxon>Euthyneura</taxon>
        <taxon>Panpulmonata</taxon>
        <taxon>Eupulmonata</taxon>
        <taxon>Stylommatophora</taxon>
        <taxon>Helicina</taxon>
        <taxon>Arionoidea</taxon>
        <taxon>Arionidae</taxon>
        <taxon>Arion</taxon>
    </lineage>
</organism>
<feature type="compositionally biased region" description="Basic and acidic residues" evidence="1">
    <location>
        <begin position="122"/>
        <end position="138"/>
    </location>
</feature>
<keyword evidence="2" id="KW-0472">Membrane</keyword>
<keyword evidence="2" id="KW-0812">Transmembrane</keyword>
<protein>
    <submittedName>
        <fullName evidence="3">Uncharacterized protein</fullName>
    </submittedName>
</protein>
<name>A0A0B6YTZ7_9EUPU</name>
<evidence type="ECO:0000256" key="2">
    <source>
        <dbReference type="SAM" id="Phobius"/>
    </source>
</evidence>